<dbReference type="InterPro" id="IPR041108">
    <property type="entry name" value="PP_kinase_C_1"/>
</dbReference>
<keyword evidence="2 6" id="KW-0808">Transferase</keyword>
<dbReference type="SUPFAM" id="SSF140356">
    <property type="entry name" value="PPK N-terminal domain-like"/>
    <property type="match status" value="1"/>
</dbReference>
<feature type="binding site" evidence="6">
    <location>
        <position position="433"/>
    </location>
    <ligand>
        <name>Mg(2+)</name>
        <dbReference type="ChEBI" id="CHEBI:18420"/>
    </ligand>
</feature>
<dbReference type="InterPro" id="IPR025200">
    <property type="entry name" value="PPK_C_dom2"/>
</dbReference>
<dbReference type="PIRSF" id="PIRSF015589">
    <property type="entry name" value="PP_kinase"/>
    <property type="match status" value="1"/>
</dbReference>
<feature type="binding site" evidence="6">
    <location>
        <position position="403"/>
    </location>
    <ligand>
        <name>Mg(2+)</name>
        <dbReference type="ChEBI" id="CHEBI:18420"/>
    </ligand>
</feature>
<evidence type="ECO:0000313" key="13">
    <source>
        <dbReference type="Proteomes" id="UP001596013"/>
    </source>
</evidence>
<dbReference type="Gene3D" id="3.30.870.10">
    <property type="entry name" value="Endonuclease Chain A"/>
    <property type="match status" value="2"/>
</dbReference>
<evidence type="ECO:0000313" key="12">
    <source>
        <dbReference type="EMBL" id="MFC5435396.1"/>
    </source>
</evidence>
<dbReference type="EMBL" id="JBHSMK010000002">
    <property type="protein sequence ID" value="MFC5435396.1"/>
    <property type="molecule type" value="Genomic_DNA"/>
</dbReference>
<dbReference type="Proteomes" id="UP001596013">
    <property type="component" value="Unassembled WGS sequence"/>
</dbReference>
<evidence type="ECO:0000256" key="6">
    <source>
        <dbReference type="HAMAP-Rule" id="MF_00347"/>
    </source>
</evidence>
<evidence type="ECO:0000256" key="1">
    <source>
        <dbReference type="ARBA" id="ARBA00022553"/>
    </source>
</evidence>
<dbReference type="SUPFAM" id="SSF143724">
    <property type="entry name" value="PHP14-like"/>
    <property type="match status" value="1"/>
</dbReference>
<dbReference type="Pfam" id="PF13090">
    <property type="entry name" value="PP_kinase_C"/>
    <property type="match status" value="1"/>
</dbReference>
<dbReference type="RefSeq" id="WP_377301661.1">
    <property type="nucleotide sequence ID" value="NZ_JBHSMK010000002.1"/>
</dbReference>
<keyword evidence="6" id="KW-0479">Metal-binding</keyword>
<reference evidence="13" key="1">
    <citation type="journal article" date="2019" name="Int. J. Syst. Evol. Microbiol.">
        <title>The Global Catalogue of Microorganisms (GCM) 10K type strain sequencing project: providing services to taxonomists for standard genome sequencing and annotation.</title>
        <authorList>
            <consortium name="The Broad Institute Genomics Platform"/>
            <consortium name="The Broad Institute Genome Sequencing Center for Infectious Disease"/>
            <person name="Wu L."/>
            <person name="Ma J."/>
        </authorList>
    </citation>
    <scope>NUCLEOTIDE SEQUENCE [LARGE SCALE GENOMIC DNA]</scope>
    <source>
        <strain evidence="13">JCM 17130</strain>
    </source>
</reference>
<feature type="domain" description="Polyphosphate kinase C-terminal" evidence="10">
    <location>
        <begin position="531"/>
        <end position="701"/>
    </location>
</feature>
<dbReference type="Gene3D" id="3.30.1840.10">
    <property type="entry name" value="Polyphosphate kinase middle domain"/>
    <property type="match status" value="1"/>
</dbReference>
<keyword evidence="5 6" id="KW-0067">ATP-binding</keyword>
<evidence type="ECO:0000259" key="8">
    <source>
        <dbReference type="Pfam" id="PF02503"/>
    </source>
</evidence>
<dbReference type="InterPro" id="IPR003414">
    <property type="entry name" value="PP_kinase"/>
</dbReference>
<feature type="active site" description="Phosphohistidine intermediate" evidence="6">
    <location>
        <position position="463"/>
    </location>
</feature>
<feature type="domain" description="Polyphosphate kinase N-terminal" evidence="9">
    <location>
        <begin position="35"/>
        <end position="141"/>
    </location>
</feature>
<dbReference type="GO" id="GO:0008976">
    <property type="term" value="F:polyphosphate kinase activity"/>
    <property type="evidence" value="ECO:0007669"/>
    <property type="project" value="UniProtKB-EC"/>
</dbReference>
<feature type="binding site" evidence="6">
    <location>
        <position position="496"/>
    </location>
    <ligand>
        <name>ATP</name>
        <dbReference type="ChEBI" id="CHEBI:30616"/>
    </ligand>
</feature>
<feature type="domain" description="Polyphosphate kinase C-terminal" evidence="11">
    <location>
        <begin position="360"/>
        <end position="523"/>
    </location>
</feature>
<feature type="domain" description="Polyphosphate kinase middle" evidence="8">
    <location>
        <begin position="149"/>
        <end position="331"/>
    </location>
</feature>
<dbReference type="CDD" id="cd09168">
    <property type="entry name" value="PLDc_PaPPK1_C2_like"/>
    <property type="match status" value="1"/>
</dbReference>
<dbReference type="Gene3D" id="1.20.58.310">
    <property type="entry name" value="Polyphosphate kinase N-terminal domain"/>
    <property type="match status" value="1"/>
</dbReference>
<dbReference type="PANTHER" id="PTHR30218:SF0">
    <property type="entry name" value="POLYPHOSPHATE KINASE"/>
    <property type="match status" value="1"/>
</dbReference>
<dbReference type="HAMAP" id="MF_00347">
    <property type="entry name" value="Polyphosphate_kinase"/>
    <property type="match status" value="1"/>
</dbReference>
<evidence type="ECO:0000256" key="2">
    <source>
        <dbReference type="ARBA" id="ARBA00022679"/>
    </source>
</evidence>
<feature type="binding site" evidence="6">
    <location>
        <position position="73"/>
    </location>
    <ligand>
        <name>ATP</name>
        <dbReference type="ChEBI" id="CHEBI:30616"/>
    </ligand>
</feature>
<feature type="binding site" evidence="6">
    <location>
        <position position="592"/>
    </location>
    <ligand>
        <name>ATP</name>
        <dbReference type="ChEBI" id="CHEBI:30616"/>
    </ligand>
</feature>
<dbReference type="InterPro" id="IPR024953">
    <property type="entry name" value="PP_kinase_middle"/>
</dbReference>
<protein>
    <recommendedName>
        <fullName evidence="6 7">Polyphosphate kinase</fullName>
        <ecNumber evidence="6 7">2.7.4.1</ecNumber>
    </recommendedName>
    <alternativeName>
        <fullName evidence="6">ATP-polyphosphate phosphotransferase</fullName>
    </alternativeName>
    <alternativeName>
        <fullName evidence="6">Polyphosphoric acid kinase</fullName>
    </alternativeName>
</protein>
<dbReference type="InterPro" id="IPR036832">
    <property type="entry name" value="PPK_N_dom_sf"/>
</dbReference>
<evidence type="ECO:0000256" key="3">
    <source>
        <dbReference type="ARBA" id="ARBA00022741"/>
    </source>
</evidence>
<keyword evidence="1 6" id="KW-0597">Phosphoprotein</keyword>
<evidence type="ECO:0000259" key="10">
    <source>
        <dbReference type="Pfam" id="PF13090"/>
    </source>
</evidence>
<evidence type="ECO:0000259" key="9">
    <source>
        <dbReference type="Pfam" id="PF13089"/>
    </source>
</evidence>
<comment type="PTM">
    <text evidence="6 7">An intermediate of this reaction is the autophosphorylated ppk in which a phosphate is covalently linked to a histidine residue through a N-P bond.</text>
</comment>
<organism evidence="12 13">
    <name type="scientific">Rhodanobacter umsongensis</name>
    <dbReference type="NCBI Taxonomy" id="633153"/>
    <lineage>
        <taxon>Bacteria</taxon>
        <taxon>Pseudomonadati</taxon>
        <taxon>Pseudomonadota</taxon>
        <taxon>Gammaproteobacteria</taxon>
        <taxon>Lysobacterales</taxon>
        <taxon>Rhodanobacteraceae</taxon>
        <taxon>Rhodanobacter</taxon>
    </lineage>
</organism>
<comment type="cofactor">
    <cofactor evidence="6">
        <name>Mg(2+)</name>
        <dbReference type="ChEBI" id="CHEBI:18420"/>
    </cofactor>
</comment>
<gene>
    <name evidence="12" type="primary">ppk1</name>
    <name evidence="6" type="synonym">ppk</name>
    <name evidence="12" type="ORF">ACFPME_02435</name>
</gene>
<name>A0ABW0JI02_9GAMM</name>
<comment type="caution">
    <text evidence="12">The sequence shown here is derived from an EMBL/GenBank/DDBJ whole genome shotgun (WGS) entry which is preliminary data.</text>
</comment>
<dbReference type="Pfam" id="PF13089">
    <property type="entry name" value="PP_kinase_N"/>
    <property type="match status" value="1"/>
</dbReference>
<feature type="binding site" evidence="6">
    <location>
        <position position="620"/>
    </location>
    <ligand>
        <name>ATP</name>
        <dbReference type="ChEBI" id="CHEBI:30616"/>
    </ligand>
</feature>
<comment type="catalytic activity">
    <reaction evidence="6 7">
        <text>[phosphate](n) + ATP = [phosphate](n+1) + ADP</text>
        <dbReference type="Rhea" id="RHEA:19573"/>
        <dbReference type="Rhea" id="RHEA-COMP:9859"/>
        <dbReference type="Rhea" id="RHEA-COMP:14280"/>
        <dbReference type="ChEBI" id="CHEBI:16838"/>
        <dbReference type="ChEBI" id="CHEBI:30616"/>
        <dbReference type="ChEBI" id="CHEBI:456216"/>
        <dbReference type="EC" id="2.7.4.1"/>
    </reaction>
</comment>
<comment type="function">
    <text evidence="6 7">Catalyzes the reversible transfer of the terminal phosphate of ATP to form a long-chain polyphosphate (polyP).</text>
</comment>
<dbReference type="CDD" id="cd09165">
    <property type="entry name" value="PLDc_PaPPK1_C1_like"/>
    <property type="match status" value="1"/>
</dbReference>
<accession>A0ABW0JI02</accession>
<keyword evidence="13" id="KW-1185">Reference proteome</keyword>
<dbReference type="InterPro" id="IPR036830">
    <property type="entry name" value="PP_kinase_middle_dom_sf"/>
</dbReference>
<keyword evidence="3 6" id="KW-0547">Nucleotide-binding</keyword>
<evidence type="ECO:0000256" key="5">
    <source>
        <dbReference type="ARBA" id="ARBA00022840"/>
    </source>
</evidence>
<dbReference type="InterPro" id="IPR025198">
    <property type="entry name" value="PPK_N_dom"/>
</dbReference>
<dbReference type="NCBIfam" id="TIGR03705">
    <property type="entry name" value="poly_P_kin"/>
    <property type="match status" value="1"/>
</dbReference>
<evidence type="ECO:0000259" key="11">
    <source>
        <dbReference type="Pfam" id="PF17941"/>
    </source>
</evidence>
<dbReference type="NCBIfam" id="NF003921">
    <property type="entry name" value="PRK05443.2-2"/>
    <property type="match status" value="1"/>
</dbReference>
<dbReference type="NCBIfam" id="NF003917">
    <property type="entry name" value="PRK05443.1-1"/>
    <property type="match status" value="1"/>
</dbReference>
<dbReference type="Pfam" id="PF17941">
    <property type="entry name" value="PP_kinase_C_1"/>
    <property type="match status" value="1"/>
</dbReference>
<dbReference type="EC" id="2.7.4.1" evidence="6 7"/>
<dbReference type="PANTHER" id="PTHR30218">
    <property type="entry name" value="POLYPHOSPHATE KINASE"/>
    <property type="match status" value="1"/>
</dbReference>
<keyword evidence="6" id="KW-0460">Magnesium</keyword>
<sequence>MNSRLIRETSPAGASAPAANDAETAAVDLSDNRLYIHRELSQLQFNIRVLDQALDERTPLLERLKFLLIFSRNMDEFFEIRVAGLKGQIALDHEMIGPDGIAPKRALAEISEIAHRQIERQYAILNERILPELVAHGIRIVRRTQWTHKQKLWVRRYFREEVAPLITPIGLDPTHPFPLLVNKSLNFIMRLEGVDAFGRDSGLAIVPAPRVLPRLIRMPLEICEGGDNYVLLSSIIHAHAEELFPGMQVLGCYQFRLTRNADLTLDPEDVEDLALVLRGELYSRRFGDAVRLEVADNCPKDLIDYLLKQFGLNESELYEVNGPVNLARLFRIASDVSYPQLQYPPFTPTLPKALKHAEDLFQVIGKQDVLLLHPYESFSPVIDLLRQAAKDPQVLAIKQTLYRTNANSEIVDALVDAARAGKEVTAVVELRARFDEESNLTLASRLQQAGAMVIYGVVGIKTHAKLMLIQRREGSELARYAHLGTGNYHTGNARLYTDYSLLTSDVALCEDVHKLFSQLTGMGKVLHMKKLLHAPFTLKKTLLELIAQETAHAQAGKPAQIIFKVNALTEPKVIRALYKASIAGVQIELIVRGICSLRPGVEGVSENIRVRSIIGRFLEHSRAYWFANGGDPQLYLSSADLMERNLDRRVETAFPIEGRKLQQRVRNALELYLTDNTSASLLQPDGQYLRLAAADGDASRNVQAELLEKLCGAGAGSAH</sequence>
<dbReference type="Pfam" id="PF02503">
    <property type="entry name" value="PP_kinase"/>
    <property type="match status" value="1"/>
</dbReference>
<comment type="similarity">
    <text evidence="6 7">Belongs to the polyphosphate kinase 1 (PPK1) family.</text>
</comment>
<proteinExistence type="inferred from homology"/>
<dbReference type="SUPFAM" id="SSF56024">
    <property type="entry name" value="Phospholipase D/nuclease"/>
    <property type="match status" value="2"/>
</dbReference>
<dbReference type="NCBIfam" id="NF003918">
    <property type="entry name" value="PRK05443.1-2"/>
    <property type="match status" value="1"/>
</dbReference>
<evidence type="ECO:0000256" key="7">
    <source>
        <dbReference type="RuleBase" id="RU003800"/>
    </source>
</evidence>
<evidence type="ECO:0000256" key="4">
    <source>
        <dbReference type="ARBA" id="ARBA00022777"/>
    </source>
</evidence>
<keyword evidence="4 6" id="KW-0418">Kinase</keyword>